<evidence type="ECO:0000259" key="5">
    <source>
        <dbReference type="Pfam" id="PF18562"/>
    </source>
</evidence>
<feature type="domain" description="Duffy-antigen binding" evidence="4">
    <location>
        <begin position="678"/>
        <end position="884"/>
    </location>
</feature>
<feature type="transmembrane region" description="Helical" evidence="2">
    <location>
        <begin position="1472"/>
        <end position="1493"/>
    </location>
</feature>
<dbReference type="InterPro" id="IPR042202">
    <property type="entry name" value="Duffy-ag-bd_sf"/>
</dbReference>
<proteinExistence type="predicted"/>
<accession>A0A191VZ51</accession>
<evidence type="ECO:0000313" key="8">
    <source>
        <dbReference type="EMBL" id="ANJ20986.1"/>
    </source>
</evidence>
<dbReference type="Pfam" id="PF21807">
    <property type="entry name" value="PfEMP1_CIDRalpha1_dom"/>
    <property type="match status" value="1"/>
</dbReference>
<dbReference type="Pfam" id="PF18562">
    <property type="entry name" value="CIDR1_gamma"/>
    <property type="match status" value="1"/>
</dbReference>
<dbReference type="VEuPathDB" id="PlasmoDB:PfGB4_040017800"/>
<dbReference type="GO" id="GO:0016020">
    <property type="term" value="C:membrane"/>
    <property type="evidence" value="ECO:0007669"/>
    <property type="project" value="InterPro"/>
</dbReference>
<feature type="domain" description="Duffy-binding-like" evidence="7">
    <location>
        <begin position="961"/>
        <end position="1113"/>
    </location>
</feature>
<organism evidence="8">
    <name type="scientific">Plasmodium falciparum</name>
    <name type="common">malaria parasite P. falciparum</name>
    <dbReference type="NCBI Taxonomy" id="5833"/>
    <lineage>
        <taxon>Eukaryota</taxon>
        <taxon>Sar</taxon>
        <taxon>Alveolata</taxon>
        <taxon>Apicomplexa</taxon>
        <taxon>Aconoidasida</taxon>
        <taxon>Haemosporida</taxon>
        <taxon>Plasmodiidae</taxon>
        <taxon>Plasmodium</taxon>
        <taxon>Plasmodium (Laverania)</taxon>
    </lineage>
</organism>
<feature type="domain" description="PfEMP1 CIDRalpha1" evidence="6">
    <location>
        <begin position="337"/>
        <end position="385"/>
    </location>
</feature>
<reference evidence="8" key="1">
    <citation type="journal article" date="2016" name="EMBO Mol. Med.">
        <title>Plasmodium falciparum var genes expressed in children with severe malaria encode CIDRalpha1 domains.</title>
        <authorList>
            <person name="Jespersen J.S."/>
            <person name="Wang C.W."/>
            <person name="Mkumbaye S.I."/>
            <person name="Minja D.T."/>
            <person name="Petersen B."/>
            <person name="Turner L."/>
            <person name="Petersen J.E."/>
            <person name="Lusingu J.P."/>
            <person name="Theander T.G."/>
            <person name="Lavstsen T."/>
        </authorList>
    </citation>
    <scope>NUCLEOTIDE SEQUENCE</scope>
    <source>
        <strain evidence="8">1886-4</strain>
    </source>
</reference>
<feature type="compositionally biased region" description="Polar residues" evidence="1">
    <location>
        <begin position="1357"/>
        <end position="1374"/>
    </location>
</feature>
<evidence type="ECO:0000259" key="7">
    <source>
        <dbReference type="Pfam" id="PF22672"/>
    </source>
</evidence>
<feature type="region of interest" description="Disordered" evidence="1">
    <location>
        <begin position="921"/>
        <end position="947"/>
    </location>
</feature>
<dbReference type="InterPro" id="IPR054595">
    <property type="entry name" value="DBL_C"/>
</dbReference>
<sequence length="1494" mass="170895">DIVRGRDLYRGNKQEKEKRKQLEKNLQKIFRNIYDKLLEDNKTNGEIEARYGSDKDPNFFQLREDWWDANRLEVWKAITCNAQGNTYFRGTCSNDTTSAKNNCQCIGGTVPTNLDYVPQYLRWFEEWAEDFCRLRKRKLENAIKNCRGMGDDGKKRYCSGNGFDCTKTVRALHIYSMENNCPRCFFACNPFVKWLDNQKVEFHKQKEKYKKEINETHDERTVTIKNANGNTTINNFYVKEFYEKLQSGYKDVNAFLALLSKEAICQKPPEASGETARSVYFKNHETNETFCRTEYCKPCPECGVECDSKQCTAHPVDKDCPSIYQIYEPKPDDPHSDIKILKSGEGHDDINKKLDAFCKNSNDNSSLYEEWKCYHVKGGKDKCVWEYDEKDKKKKKVKDFYDFFTFWVTHMLNDSIEWRNKLKKCLKNKKTCKNKQCKKNCECYDNWVERKKEEWKKIKDHFKTQDGFDESFPPYYVIETLLEESYFPIIQEAYGDSTAIQGIKKTLEKKKKKERDADPSKDKTIIDYLLDHEKEDAQKCVENNPEKCPEDTAVDLGRTLPGHTPGPVEEPDYDDDDDDDDEVQEETANGEGEEEKQEVVKEGETTGDTGKGSPNAEEVVTKETTTTLDVCPIVSTALTETNLEKACPTKYGKTAPTSWKCIPSGDNNTRGSDSNQGGLCVPPRRRRLYVGKLHDWAKSDEATKGPKSLETSDQKTQNDKLRNAFIESAAVETFFLWDRYKKIKEKEKKEKEENGGLGLSFLRQEVSPEDKPEDKLKKGEIPEEFLRQMFYTLGDYRDICTGDEKVIQMLKASGDKNIDKIEQNIKTAIEKHFSNSGSTPAPTPPTPGTPSDKQRKKWWDNNAKHIWNGMICALTYTEKKETGENGVKIEQNQQLKEQLLENGKSTPKKPQYQYGKVELKEENSGTVSGPKGQHDSPSSSGDNTPLTQFVLRPPYFRYLEEWGETFCKERKKRLAQIKVDCRGVGGTYTDRYSSGDGEDCTKIGTDKDKIISTFDYSTCANLCRFYKRWIKTKKTEYEKQEKAYTKQKENCEKETTVAKSNDNGFCKTLQNLPQAAKFLERLKDGPCKNNSEEDQKVNGYIKFDDEGKTFGHETYCDPCPVFGVNCDRGDCSKAKNEKCKDNGKDFITAEHIKIMDSSSEEVNMLVSDDSTNGFNGDDLKACIEAGIFKGIRKDVWTCGNFCNSDVCVLKKFKKDTDGKQKNVTITTLFKSWLEYFLEDYNKIKHKISHCTKNGDKPICIKDCVQKWAEEKRKEWPKIRDRYLEQYKSNDAEIYFNVKNFLQERYFLSDVKKAIKPCPNLGQFEDSIHCNGAARSENGKKRDIVECLLHKLETKATSCLSSTSGENQTQAQCDSTPPDDEDLLLEEDENENPLQAKKKMMPKICDGVVKTPQPQKEDGCKPASPAPAPAPAPAPPSSADTNLPKPPEEKPSKPPESVEPAPAPAREPFDSTILQTTIPFGIALALGSIAFLFLK</sequence>
<feature type="domain" description="Duffy-binding-like" evidence="3">
    <location>
        <begin position="1228"/>
        <end position="1363"/>
    </location>
</feature>
<dbReference type="EMBL" id="KX154866">
    <property type="protein sequence ID" value="ANJ20986.1"/>
    <property type="molecule type" value="Genomic_DNA"/>
</dbReference>
<feature type="compositionally biased region" description="Acidic residues" evidence="1">
    <location>
        <begin position="569"/>
        <end position="585"/>
    </location>
</feature>
<dbReference type="FunFam" id="1.20.58.1930:FF:000001">
    <property type="entry name" value="Erythrocyte membrane protein 1, PfEMP1"/>
    <property type="match status" value="1"/>
</dbReference>
<feature type="domain" description="Duffy-binding-like" evidence="7">
    <location>
        <begin position="126"/>
        <end position="294"/>
    </location>
</feature>
<evidence type="ECO:0000259" key="3">
    <source>
        <dbReference type="Pfam" id="PF03011"/>
    </source>
</evidence>
<feature type="non-terminal residue" evidence="8">
    <location>
        <position position="1494"/>
    </location>
</feature>
<feature type="compositionally biased region" description="Polar residues" evidence="1">
    <location>
        <begin position="665"/>
        <end position="677"/>
    </location>
</feature>
<dbReference type="InterPro" id="IPR049158">
    <property type="entry name" value="PfEMP1_CIDRalpha1_dom"/>
</dbReference>
<feature type="region of interest" description="Disordered" evidence="1">
    <location>
        <begin position="697"/>
        <end position="717"/>
    </location>
</feature>
<evidence type="ECO:0000256" key="2">
    <source>
        <dbReference type="SAM" id="Phobius"/>
    </source>
</evidence>
<evidence type="ECO:0000259" key="4">
    <source>
        <dbReference type="Pfam" id="PF05424"/>
    </source>
</evidence>
<feature type="region of interest" description="Disordered" evidence="1">
    <location>
        <begin position="833"/>
        <end position="856"/>
    </location>
</feature>
<dbReference type="InterPro" id="IPR041480">
    <property type="entry name" value="CIDR1_gamma"/>
</dbReference>
<feature type="domain" description="Duffy-binding-like" evidence="3">
    <location>
        <begin position="403"/>
        <end position="548"/>
    </location>
</feature>
<keyword evidence="2" id="KW-0812">Transmembrane</keyword>
<feature type="region of interest" description="Disordered" evidence="1">
    <location>
        <begin position="542"/>
        <end position="623"/>
    </location>
</feature>
<dbReference type="FunFam" id="1.20.58.830:FF:000005">
    <property type="entry name" value="Erythrocyte membrane protein 1, PfEMP1"/>
    <property type="match status" value="1"/>
</dbReference>
<keyword evidence="2" id="KW-1133">Transmembrane helix</keyword>
<evidence type="ECO:0000259" key="6">
    <source>
        <dbReference type="Pfam" id="PF21807"/>
    </source>
</evidence>
<feature type="non-terminal residue" evidence="8">
    <location>
        <position position="1"/>
    </location>
</feature>
<dbReference type="Pfam" id="PF05424">
    <property type="entry name" value="Duffy_binding"/>
    <property type="match status" value="2"/>
</dbReference>
<feature type="compositionally biased region" description="Polar residues" evidence="1">
    <location>
        <begin position="935"/>
        <end position="947"/>
    </location>
</feature>
<dbReference type="Pfam" id="PF22672">
    <property type="entry name" value="DBL_C"/>
    <property type="match status" value="2"/>
</dbReference>
<feature type="domain" description="Duffy-antigen binding" evidence="4">
    <location>
        <begin position="1"/>
        <end position="122"/>
    </location>
</feature>
<dbReference type="Gene3D" id="1.20.1310.20">
    <property type="entry name" value="Duffy-antigen binding domain"/>
    <property type="match status" value="2"/>
</dbReference>
<protein>
    <submittedName>
        <fullName evidence="8">Erythrocyte membrane protein 1</fullName>
    </submittedName>
</protein>
<feature type="domain" description="Cysteine-rich interdomain region 1 gamma" evidence="5">
    <location>
        <begin position="1159"/>
        <end position="1211"/>
    </location>
</feature>
<keyword evidence="2" id="KW-0472">Membrane</keyword>
<dbReference type="Gene3D" id="1.20.58.1930">
    <property type="match status" value="2"/>
</dbReference>
<gene>
    <name evidence="8" type="primary">var</name>
</gene>
<dbReference type="VEuPathDB" id="PlasmoDB:PfDd2_120023900"/>
<feature type="region of interest" description="Disordered" evidence="1">
    <location>
        <begin position="1407"/>
        <end position="1469"/>
    </location>
</feature>
<name>A0A191VZ51_PLAFA</name>
<evidence type="ECO:0000256" key="1">
    <source>
        <dbReference type="SAM" id="MobiDB-lite"/>
    </source>
</evidence>
<dbReference type="Gene3D" id="1.20.58.830">
    <property type="match status" value="2"/>
</dbReference>
<dbReference type="InterPro" id="IPR004258">
    <property type="entry name" value="DBL"/>
</dbReference>
<dbReference type="VEuPathDB" id="PlasmoDB:PfTG01_040033300"/>
<dbReference type="VEuPathDB" id="PlasmoDB:PfML01_000107900"/>
<dbReference type="SUPFAM" id="SSF140924">
    <property type="entry name" value="Duffy binding domain-like"/>
    <property type="match status" value="4"/>
</dbReference>
<feature type="region of interest" description="Disordered" evidence="1">
    <location>
        <begin position="1357"/>
        <end position="1382"/>
    </location>
</feature>
<dbReference type="FunFam" id="1.20.58.830:FF:000001">
    <property type="entry name" value="Erythrocyte membrane protein 1, PfEMP1"/>
    <property type="match status" value="1"/>
</dbReference>
<dbReference type="GO" id="GO:0046789">
    <property type="term" value="F:host cell surface receptor binding"/>
    <property type="evidence" value="ECO:0007669"/>
    <property type="project" value="InterPro"/>
</dbReference>
<dbReference type="Pfam" id="PF03011">
    <property type="entry name" value="PFEMP"/>
    <property type="match status" value="2"/>
</dbReference>
<feature type="compositionally biased region" description="Pro residues" evidence="1">
    <location>
        <begin position="1423"/>
        <end position="1435"/>
    </location>
</feature>
<feature type="region of interest" description="Disordered" evidence="1">
    <location>
        <begin position="660"/>
        <end position="683"/>
    </location>
</feature>
<dbReference type="InterPro" id="IPR008602">
    <property type="entry name" value="Duffy-antigen-binding"/>
</dbReference>